<comment type="function">
    <text evidence="1">Involved in the biosynthesis of the siderophore enterobactin (enterochelin), which is a macrocyclic trimeric lactone of N-(2,3-dihydroxybenzoyl)-serine. The serine trilactone serves as a scaffolding for the three catechol functionalities that provide hexadentate coordination for the tightly ligated iron(2+) atoms. Plays an essential role in the assembly of the enterobactin by catalyzing the transfer of the 4'-phosphopantetheine (Ppant) moiety from coenzyme A to the apo-domains of both EntB (ArCP domain) and EntF (PCP domain) to yield their holo-forms which make them competent for the activation of 2,3-dihydroxybenzoate (DHB) and L-serine, respectively.</text>
</comment>
<proteinExistence type="inferred from homology"/>
<keyword evidence="7" id="KW-0259">Enterobactin biosynthesis</keyword>
<organism evidence="14 15">
    <name type="scientific">Rheinheimera tilapiae</name>
    <dbReference type="NCBI Taxonomy" id="875043"/>
    <lineage>
        <taxon>Bacteria</taxon>
        <taxon>Pseudomonadati</taxon>
        <taxon>Pseudomonadota</taxon>
        <taxon>Gammaproteobacteria</taxon>
        <taxon>Chromatiales</taxon>
        <taxon>Chromatiaceae</taxon>
        <taxon>Rheinheimera</taxon>
    </lineage>
</organism>
<comment type="catalytic activity">
    <reaction evidence="10">
        <text>apo-[aryl-carrier protein] + CoA = holo-[aryl-carrier protein] + adenosine 3',5'-bisphosphate + H(+)</text>
        <dbReference type="Rhea" id="RHEA:48404"/>
        <dbReference type="Rhea" id="RHEA-COMP:15903"/>
        <dbReference type="Rhea" id="RHEA-COMP:17557"/>
        <dbReference type="ChEBI" id="CHEBI:15378"/>
        <dbReference type="ChEBI" id="CHEBI:29999"/>
        <dbReference type="ChEBI" id="CHEBI:57287"/>
        <dbReference type="ChEBI" id="CHEBI:58343"/>
        <dbReference type="ChEBI" id="CHEBI:64479"/>
    </reaction>
</comment>
<evidence type="ECO:0000256" key="7">
    <source>
        <dbReference type="ARBA" id="ARBA00023191"/>
    </source>
</evidence>
<dbReference type="Proteomes" id="UP001589813">
    <property type="component" value="Unassembled WGS sequence"/>
</dbReference>
<feature type="domain" description="4'-phosphopantetheinyl transferase" evidence="12">
    <location>
        <begin position="120"/>
        <end position="209"/>
    </location>
</feature>
<evidence type="ECO:0000259" key="12">
    <source>
        <dbReference type="Pfam" id="PF01648"/>
    </source>
</evidence>
<feature type="domain" description="4'-phosphopantetheinyl transferase N-terminal" evidence="13">
    <location>
        <begin position="48"/>
        <end position="109"/>
    </location>
</feature>
<dbReference type="GO" id="GO:0016740">
    <property type="term" value="F:transferase activity"/>
    <property type="evidence" value="ECO:0007669"/>
    <property type="project" value="UniProtKB-KW"/>
</dbReference>
<evidence type="ECO:0000256" key="9">
    <source>
        <dbReference type="ARBA" id="ARBA00031996"/>
    </source>
</evidence>
<accession>A0ABV6BDD6</accession>
<evidence type="ECO:0000256" key="3">
    <source>
        <dbReference type="ARBA" id="ARBA00008342"/>
    </source>
</evidence>
<gene>
    <name evidence="14" type="ORF">ACFFJP_04370</name>
</gene>
<dbReference type="PANTHER" id="PTHR38096:SF1">
    <property type="entry name" value="ENTEROBACTIN SYNTHASE COMPONENT D"/>
    <property type="match status" value="1"/>
</dbReference>
<dbReference type="InterPro" id="IPR003542">
    <property type="entry name" value="Enbac_synth_compD-like"/>
</dbReference>
<comment type="subunit">
    <text evidence="4">EntB, EntD, EntE, and EntF form a multienzyme complex called enterobactin synthase.</text>
</comment>
<dbReference type="PANTHER" id="PTHR38096">
    <property type="entry name" value="ENTEROBACTIN SYNTHASE COMPONENT D"/>
    <property type="match status" value="1"/>
</dbReference>
<evidence type="ECO:0000256" key="6">
    <source>
        <dbReference type="ARBA" id="ARBA00022679"/>
    </source>
</evidence>
<dbReference type="SUPFAM" id="SSF56214">
    <property type="entry name" value="4'-phosphopantetheinyl transferase"/>
    <property type="match status" value="1"/>
</dbReference>
<dbReference type="Pfam" id="PF17837">
    <property type="entry name" value="4PPT_N"/>
    <property type="match status" value="1"/>
</dbReference>
<evidence type="ECO:0000256" key="2">
    <source>
        <dbReference type="ARBA" id="ARBA00004993"/>
    </source>
</evidence>
<comment type="similarity">
    <text evidence="3">Belongs to the P-Pant transferase superfamily. EntD family.</text>
</comment>
<evidence type="ECO:0000256" key="5">
    <source>
        <dbReference type="ARBA" id="ARBA00019087"/>
    </source>
</evidence>
<comment type="pathway">
    <text evidence="2">Siderophore biosynthesis; enterobactin biosynthesis.</text>
</comment>
<evidence type="ECO:0000256" key="1">
    <source>
        <dbReference type="ARBA" id="ARBA00003937"/>
    </source>
</evidence>
<evidence type="ECO:0000313" key="14">
    <source>
        <dbReference type="EMBL" id="MFC0047528.1"/>
    </source>
</evidence>
<dbReference type="Gene3D" id="3.90.470.20">
    <property type="entry name" value="4'-phosphopantetheinyl transferase domain"/>
    <property type="match status" value="1"/>
</dbReference>
<dbReference type="EMBL" id="JBHLXP010000001">
    <property type="protein sequence ID" value="MFC0047528.1"/>
    <property type="molecule type" value="Genomic_DNA"/>
</dbReference>
<evidence type="ECO:0000256" key="11">
    <source>
        <dbReference type="ARBA" id="ARBA00049191"/>
    </source>
</evidence>
<dbReference type="InterPro" id="IPR041354">
    <property type="entry name" value="4PPT_N"/>
</dbReference>
<protein>
    <recommendedName>
        <fullName evidence="5">Enterobactin synthase component D</fullName>
    </recommendedName>
    <alternativeName>
        <fullName evidence="8">4'-phosphopantetheinyl transferase EntD</fullName>
    </alternativeName>
    <alternativeName>
        <fullName evidence="9">Enterochelin synthase D</fullName>
    </alternativeName>
</protein>
<reference evidence="14 15" key="1">
    <citation type="submission" date="2024-09" db="EMBL/GenBank/DDBJ databases">
        <authorList>
            <person name="Sun Q."/>
            <person name="Mori K."/>
        </authorList>
    </citation>
    <scope>NUCLEOTIDE SEQUENCE [LARGE SCALE GENOMIC DNA]</scope>
    <source>
        <strain evidence="14 15">KCTC 23315</strain>
    </source>
</reference>
<dbReference type="RefSeq" id="WP_377240903.1">
    <property type="nucleotide sequence ID" value="NZ_JBHLXP010000001.1"/>
</dbReference>
<dbReference type="InterPro" id="IPR008278">
    <property type="entry name" value="4-PPantetheinyl_Trfase_dom"/>
</dbReference>
<evidence type="ECO:0000313" key="15">
    <source>
        <dbReference type="Proteomes" id="UP001589813"/>
    </source>
</evidence>
<keyword evidence="15" id="KW-1185">Reference proteome</keyword>
<sequence>MAWCETAFWRPELVWNEGPATFAIANFSAAHYQSDAYRHCNILFPPEIQASVPSRQAEYLAGRLLVRYLQQHCALTVMPLLAAADRCPRWPPGQVGSLSHCDGQIFAALQPASMSGQSVIGVDVECAFSQEQQQQLAAEVLSAAELQIGRAAGLTDTALLTLVFSAKESLYKALYPQCRRVMDFTAAEVVRVTEQHFILQLTQPWNERWRQGALFSGRYFWRQHQLYTLVLHERRGGSADEAFTCT</sequence>
<comment type="caution">
    <text evidence="14">The sequence shown here is derived from an EMBL/GenBank/DDBJ whole genome shotgun (WGS) entry which is preliminary data.</text>
</comment>
<name>A0ABV6BDD6_9GAMM</name>
<evidence type="ECO:0000259" key="13">
    <source>
        <dbReference type="Pfam" id="PF17837"/>
    </source>
</evidence>
<dbReference type="InterPro" id="IPR037143">
    <property type="entry name" value="4-PPantetheinyl_Trfase_dom_sf"/>
</dbReference>
<evidence type="ECO:0000256" key="8">
    <source>
        <dbReference type="ARBA" id="ARBA00029894"/>
    </source>
</evidence>
<comment type="catalytic activity">
    <reaction evidence="11">
        <text>apo-[peptidyl-carrier protein] + CoA = holo-[peptidyl-carrier protein] + adenosine 3',5'-bisphosphate + H(+)</text>
        <dbReference type="Rhea" id="RHEA:46228"/>
        <dbReference type="Rhea" id="RHEA-COMP:11479"/>
        <dbReference type="Rhea" id="RHEA-COMP:11480"/>
        <dbReference type="ChEBI" id="CHEBI:15378"/>
        <dbReference type="ChEBI" id="CHEBI:29999"/>
        <dbReference type="ChEBI" id="CHEBI:57287"/>
        <dbReference type="ChEBI" id="CHEBI:58343"/>
        <dbReference type="ChEBI" id="CHEBI:64479"/>
    </reaction>
</comment>
<dbReference type="Pfam" id="PF01648">
    <property type="entry name" value="ACPS"/>
    <property type="match status" value="1"/>
</dbReference>
<evidence type="ECO:0000256" key="10">
    <source>
        <dbReference type="ARBA" id="ARBA00049176"/>
    </source>
</evidence>
<dbReference type="PRINTS" id="PR01399">
    <property type="entry name" value="ENTSNTHTASED"/>
</dbReference>
<keyword evidence="6 14" id="KW-0808">Transferase</keyword>
<evidence type="ECO:0000256" key="4">
    <source>
        <dbReference type="ARBA" id="ARBA00011503"/>
    </source>
</evidence>